<feature type="domain" description="Rhodanese" evidence="12">
    <location>
        <begin position="338"/>
        <end position="435"/>
    </location>
</feature>
<dbReference type="PROSITE" id="PS50206">
    <property type="entry name" value="RHODANESE_3"/>
    <property type="match status" value="1"/>
</dbReference>
<evidence type="ECO:0000256" key="8">
    <source>
        <dbReference type="ARBA" id="ARBA00022840"/>
    </source>
</evidence>
<keyword evidence="2 11" id="KW-0963">Cytoplasm</keyword>
<evidence type="ECO:0000313" key="14">
    <source>
        <dbReference type="Proteomes" id="UP001497382"/>
    </source>
</evidence>
<dbReference type="GO" id="GO:0032447">
    <property type="term" value="P:protein urmylation"/>
    <property type="evidence" value="ECO:0007669"/>
    <property type="project" value="TreeGrafter"/>
</dbReference>
<accession>A0AAV2AQT9</accession>
<feature type="binding site" evidence="11">
    <location>
        <position position="291"/>
    </location>
    <ligand>
        <name>Zn(2+)</name>
        <dbReference type="ChEBI" id="CHEBI:29105"/>
    </ligand>
</feature>
<comment type="subcellular location">
    <subcellularLocation>
        <location evidence="1">Cytoplasm</location>
        <location evidence="1">Cytosol</location>
    </subcellularLocation>
</comment>
<dbReference type="PANTHER" id="PTHR10953">
    <property type="entry name" value="UBIQUITIN-ACTIVATING ENZYME E1"/>
    <property type="match status" value="1"/>
</dbReference>
<feature type="binding site" evidence="11">
    <location>
        <position position="128"/>
    </location>
    <ligand>
        <name>ATP</name>
        <dbReference type="ChEBI" id="CHEBI:30616"/>
    </ligand>
</feature>
<evidence type="ECO:0000256" key="9">
    <source>
        <dbReference type="ARBA" id="ARBA00023150"/>
    </source>
</evidence>
<dbReference type="GO" id="GO:0005524">
    <property type="term" value="F:ATP binding"/>
    <property type="evidence" value="ECO:0007669"/>
    <property type="project" value="UniProtKB-KW"/>
</dbReference>
<dbReference type="HAMAP" id="MF_03049">
    <property type="entry name" value="MOCS3_Uba4"/>
    <property type="match status" value="1"/>
</dbReference>
<feature type="binding site" evidence="11">
    <location>
        <position position="213"/>
    </location>
    <ligand>
        <name>Zn(2+)</name>
        <dbReference type="ChEBI" id="CHEBI:29105"/>
    </ligand>
</feature>
<comment type="caution">
    <text evidence="13">The sequence shown here is derived from an EMBL/GenBank/DDBJ whole genome shotgun (WGS) entry which is preliminary data.</text>
</comment>
<feature type="binding site" evidence="11">
    <location>
        <position position="288"/>
    </location>
    <ligand>
        <name>Zn(2+)</name>
        <dbReference type="ChEBI" id="CHEBI:29105"/>
    </ligand>
</feature>
<dbReference type="GO" id="GO:0005829">
    <property type="term" value="C:cytosol"/>
    <property type="evidence" value="ECO:0007669"/>
    <property type="project" value="UniProtKB-SubCell"/>
</dbReference>
<keyword evidence="4 11" id="KW-0819">tRNA processing</keyword>
<dbReference type="EMBL" id="CAXIEN010000202">
    <property type="protein sequence ID" value="CAL1286366.1"/>
    <property type="molecule type" value="Genomic_DNA"/>
</dbReference>
<dbReference type="AlphaFoldDB" id="A0AAV2AQT9"/>
<keyword evidence="3 11" id="KW-0808">Transferase</keyword>
<dbReference type="EC" id="2.7.7.-" evidence="11"/>
<sequence>MEEDIKGLKEIIKQKNNEIIRLKSLLDNKVNCGNESVSAIEKTSSLTSQEISRYSRQLILPEIGVSGQISLKRTSVLIVGAGGLGCPAGLYLAAAGIGEIGIVDHDVVEVNNLHRQVAHTVNTVGEEKSKSLQRAIEEINPNVKCHAYSMLLNSTNIGEIIKPYSIILDASDNVPTRYLLNDAAVLFNKHLVSGSALRFEGQLTVYNYLDGPCYRCLFPKPPSADTVTNCSDGGVLGVVTGVIGSLQALEVIKIATGYHPSYYKKMLLFDGFGGDFRVLKLRSKKTDCAVCGTKPSIQKLIDYELFCNGTATDKDLKLSLLPNTDRISCEKLKQIFDENSKFVLVDVRPVNEFKICSLSNSVNMPIDKLHLDSSLIELQTLTENTGYSNNYIICRRGNDSQKAVLTLRKLIPSCTWYDVIGGLNAWHHEIDASFPLY</sequence>
<evidence type="ECO:0000256" key="4">
    <source>
        <dbReference type="ARBA" id="ARBA00022694"/>
    </source>
</evidence>
<feature type="binding site" evidence="11">
    <location>
        <position position="83"/>
    </location>
    <ligand>
        <name>ATP</name>
        <dbReference type="ChEBI" id="CHEBI:30616"/>
    </ligand>
</feature>
<comment type="pathway">
    <text evidence="11">tRNA modification; 5-methoxycarbonylmethyl-2-thiouridine-tRNA biosynthesis.</text>
</comment>
<dbReference type="GO" id="GO:0042292">
    <property type="term" value="F:URM1 activating enzyme activity"/>
    <property type="evidence" value="ECO:0007669"/>
    <property type="project" value="TreeGrafter"/>
</dbReference>
<dbReference type="GO" id="GO:0002143">
    <property type="term" value="P:tRNA wobble position uridine thiolation"/>
    <property type="evidence" value="ECO:0007669"/>
    <property type="project" value="InterPro"/>
</dbReference>
<dbReference type="PANTHER" id="PTHR10953:SF102">
    <property type="entry name" value="ADENYLYLTRANSFERASE AND SULFURTRANSFERASE MOCS3"/>
    <property type="match status" value="1"/>
</dbReference>
<dbReference type="InterPro" id="IPR036873">
    <property type="entry name" value="Rhodanese-like_dom_sf"/>
</dbReference>
<dbReference type="InterPro" id="IPR000594">
    <property type="entry name" value="ThiF_NAD_FAD-bd"/>
</dbReference>
<feature type="active site" description="Cysteine persulfide intermediate; for sulfurtransferase activity" evidence="11">
    <location>
        <position position="394"/>
    </location>
</feature>
<comment type="similarity">
    <text evidence="11">In the N-terminal section; belongs to the HesA/MoeB/ThiF family. UBA4 subfamily.</text>
</comment>
<keyword evidence="7 11" id="KW-0862">Zinc</keyword>
<dbReference type="GO" id="GO:0070566">
    <property type="term" value="F:adenylyltransferase activity"/>
    <property type="evidence" value="ECO:0007669"/>
    <property type="project" value="InterPro"/>
</dbReference>
<keyword evidence="5 11" id="KW-0479">Metal-binding</keyword>
<evidence type="ECO:0000256" key="2">
    <source>
        <dbReference type="ARBA" id="ARBA00022490"/>
    </source>
</evidence>
<dbReference type="GO" id="GO:0004792">
    <property type="term" value="F:thiosulfate-cyanide sulfurtransferase activity"/>
    <property type="evidence" value="ECO:0007669"/>
    <property type="project" value="TreeGrafter"/>
</dbReference>
<gene>
    <name evidence="13" type="ORF">LARSCL_LOCUS14209</name>
</gene>
<evidence type="ECO:0000256" key="10">
    <source>
        <dbReference type="ARBA" id="ARBA00023268"/>
    </source>
</evidence>
<keyword evidence="10 11" id="KW-0511">Multifunctional enzyme</keyword>
<evidence type="ECO:0000259" key="12">
    <source>
        <dbReference type="PROSITE" id="PS50206"/>
    </source>
</evidence>
<feature type="active site" description="Glycyl thioester intermediate; for adenylyltransferase activity" evidence="11">
    <location>
        <position position="230"/>
    </location>
</feature>
<dbReference type="FunFam" id="3.40.250.10:FF:000014">
    <property type="entry name" value="Adenylyltransferase and sulfurtransferase MOCS3"/>
    <property type="match status" value="1"/>
</dbReference>
<comment type="function">
    <text evidence="11">Plays a central role in 2-thiolation of mcm(5)S(2)U at tRNA wobble positions of cytosolic tRNA(Lys), tRNA(Glu) and tRNA(Gln). Acts by mediating the C-terminal thiocarboxylation of the sulfur carrier URM1. Its N-terminus first activates URM1 as acyl-adenylate (-COAMP), then the persulfide sulfur on the catalytic cysteine is transferred to URM1 to form thiocarboxylation (-COSH) of its C-terminus. The reaction probably involves hydrogen sulfide that is generated from the persulfide intermediate and that acts as nucleophile towards URM1. Subsequently, a transient disulfide bond is formed. Does not use thiosulfate as sulfur donor; NFS1 probably acting as a sulfur donor for thiocarboxylation reactions.</text>
</comment>
<keyword evidence="6 11" id="KW-0547">Nucleotide-binding</keyword>
<protein>
    <recommendedName>
        <fullName evidence="11">Adenylyltransferase and sulfurtransferase MOCS3 homolog</fullName>
    </recommendedName>
    <alternativeName>
        <fullName evidence="11">UBA4 homolog</fullName>
    </alternativeName>
    <alternativeName>
        <fullName evidence="11">Ubiquitin-like protein activator 4 homolog</fullName>
    </alternativeName>
    <domain>
        <recommendedName>
            <fullName evidence="11">Adenylyltransferase</fullName>
            <ecNumber evidence="11">2.7.7.-</ecNumber>
        </recommendedName>
    </domain>
    <domain>
        <recommendedName>
            <fullName evidence="11">Sulfurtransferase</fullName>
            <ecNumber evidence="11">2.8.1.-</ecNumber>
        </recommendedName>
    </domain>
</protein>
<dbReference type="InterPro" id="IPR001763">
    <property type="entry name" value="Rhodanese-like_dom"/>
</dbReference>
<dbReference type="InterPro" id="IPR028885">
    <property type="entry name" value="MOCS3/Uba4"/>
</dbReference>
<evidence type="ECO:0000256" key="3">
    <source>
        <dbReference type="ARBA" id="ARBA00022679"/>
    </source>
</evidence>
<dbReference type="SMART" id="SM00450">
    <property type="entry name" value="RHOD"/>
    <property type="match status" value="1"/>
</dbReference>
<keyword evidence="8 11" id="KW-0067">ATP-binding</keyword>
<evidence type="ECO:0000256" key="5">
    <source>
        <dbReference type="ARBA" id="ARBA00022723"/>
    </source>
</evidence>
<evidence type="ECO:0000256" key="1">
    <source>
        <dbReference type="ARBA" id="ARBA00004514"/>
    </source>
</evidence>
<dbReference type="GO" id="GO:0006777">
    <property type="term" value="P:Mo-molybdopterin cofactor biosynthetic process"/>
    <property type="evidence" value="ECO:0007669"/>
    <property type="project" value="UniProtKB-UniRule"/>
</dbReference>
<dbReference type="SUPFAM" id="SSF69572">
    <property type="entry name" value="Activating enzymes of the ubiquitin-like proteins"/>
    <property type="match status" value="1"/>
</dbReference>
<comment type="cofactor">
    <cofactor evidence="11">
        <name>Zn(2+)</name>
        <dbReference type="ChEBI" id="CHEBI:29105"/>
    </cofactor>
    <text evidence="11">Binds 1 zinc ion per subunit.</text>
</comment>
<dbReference type="NCBIfam" id="NF004281">
    <property type="entry name" value="PRK05690.1"/>
    <property type="match status" value="1"/>
</dbReference>
<dbReference type="Gene3D" id="3.40.50.720">
    <property type="entry name" value="NAD(P)-binding Rossmann-like Domain"/>
    <property type="match status" value="1"/>
</dbReference>
<dbReference type="InterPro" id="IPR045886">
    <property type="entry name" value="ThiF/MoeB/HesA"/>
</dbReference>
<feature type="binding site" evidence="11">
    <location>
        <position position="216"/>
    </location>
    <ligand>
        <name>Zn(2+)</name>
        <dbReference type="ChEBI" id="CHEBI:29105"/>
    </ligand>
</feature>
<dbReference type="Pfam" id="PF00899">
    <property type="entry name" value="ThiF"/>
    <property type="match status" value="1"/>
</dbReference>
<dbReference type="GO" id="GO:0046872">
    <property type="term" value="F:metal ion binding"/>
    <property type="evidence" value="ECO:0007669"/>
    <property type="project" value="UniProtKB-KW"/>
</dbReference>
<proteinExistence type="inferred from homology"/>
<dbReference type="Proteomes" id="UP001497382">
    <property type="component" value="Unassembled WGS sequence"/>
</dbReference>
<organism evidence="13 14">
    <name type="scientific">Larinioides sclopetarius</name>
    <dbReference type="NCBI Taxonomy" id="280406"/>
    <lineage>
        <taxon>Eukaryota</taxon>
        <taxon>Metazoa</taxon>
        <taxon>Ecdysozoa</taxon>
        <taxon>Arthropoda</taxon>
        <taxon>Chelicerata</taxon>
        <taxon>Arachnida</taxon>
        <taxon>Araneae</taxon>
        <taxon>Araneomorphae</taxon>
        <taxon>Entelegynae</taxon>
        <taxon>Araneoidea</taxon>
        <taxon>Araneidae</taxon>
        <taxon>Larinioides</taxon>
    </lineage>
</organism>
<dbReference type="InterPro" id="IPR035985">
    <property type="entry name" value="Ubiquitin-activating_enz"/>
</dbReference>
<evidence type="ECO:0000313" key="13">
    <source>
        <dbReference type="EMBL" id="CAL1286366.1"/>
    </source>
</evidence>
<feature type="binding site" evidence="11">
    <location>
        <begin position="111"/>
        <end position="115"/>
    </location>
    <ligand>
        <name>ATP</name>
        <dbReference type="ChEBI" id="CHEBI:30616"/>
    </ligand>
</feature>
<dbReference type="Pfam" id="PF00581">
    <property type="entry name" value="Rhodanese"/>
    <property type="match status" value="1"/>
</dbReference>
<evidence type="ECO:0000256" key="6">
    <source>
        <dbReference type="ARBA" id="ARBA00022741"/>
    </source>
</evidence>
<evidence type="ECO:0000256" key="11">
    <source>
        <dbReference type="HAMAP-Rule" id="MF_03049"/>
    </source>
</evidence>
<keyword evidence="9 11" id="KW-0501">Molybdenum cofactor biosynthesis</keyword>
<evidence type="ECO:0000256" key="7">
    <source>
        <dbReference type="ARBA" id="ARBA00022833"/>
    </source>
</evidence>
<reference evidence="13 14" key="1">
    <citation type="submission" date="2024-04" db="EMBL/GenBank/DDBJ databases">
        <authorList>
            <person name="Rising A."/>
            <person name="Reimegard J."/>
            <person name="Sonavane S."/>
            <person name="Akerstrom W."/>
            <person name="Nylinder S."/>
            <person name="Hedman E."/>
            <person name="Kallberg Y."/>
        </authorList>
    </citation>
    <scope>NUCLEOTIDE SEQUENCE [LARGE SCALE GENOMIC DNA]</scope>
</reference>
<keyword evidence="14" id="KW-1185">Reference proteome</keyword>
<dbReference type="CDD" id="cd00757">
    <property type="entry name" value="ThiF_MoeB_HesA_family"/>
    <property type="match status" value="1"/>
</dbReference>
<dbReference type="EC" id="2.8.1.-" evidence="11"/>
<feature type="binding site" evidence="11">
    <location>
        <position position="104"/>
    </location>
    <ligand>
        <name>ATP</name>
        <dbReference type="ChEBI" id="CHEBI:30616"/>
    </ligand>
</feature>
<dbReference type="FunFam" id="3.40.50.720:FF:000033">
    <property type="entry name" value="Adenylyltransferase and sulfurtransferase MOCS3"/>
    <property type="match status" value="1"/>
</dbReference>
<name>A0AAV2AQT9_9ARAC</name>
<dbReference type="Gene3D" id="3.40.250.10">
    <property type="entry name" value="Rhodanese-like domain"/>
    <property type="match status" value="1"/>
</dbReference>
<feature type="binding site" evidence="11">
    <location>
        <begin position="172"/>
        <end position="173"/>
    </location>
    <ligand>
        <name>ATP</name>
        <dbReference type="ChEBI" id="CHEBI:30616"/>
    </ligand>
</feature>